<protein>
    <recommendedName>
        <fullName evidence="3">Zn(2)-C6 fungal-type domain-containing protein</fullName>
    </recommendedName>
</protein>
<evidence type="ECO:0000313" key="5">
    <source>
        <dbReference type="Proteomes" id="UP000295604"/>
    </source>
</evidence>
<feature type="compositionally biased region" description="Low complexity" evidence="2">
    <location>
        <begin position="72"/>
        <end position="114"/>
    </location>
</feature>
<dbReference type="PROSITE" id="PS00463">
    <property type="entry name" value="ZN2_CY6_FUNGAL_1"/>
    <property type="match status" value="1"/>
</dbReference>
<comment type="caution">
    <text evidence="4">The sequence shown here is derived from an EMBL/GenBank/DDBJ whole genome shotgun (WGS) entry which is preliminary data.</text>
</comment>
<dbReference type="PROSITE" id="PS50048">
    <property type="entry name" value="ZN2_CY6_FUNGAL_2"/>
    <property type="match status" value="1"/>
</dbReference>
<dbReference type="GO" id="GO:0000981">
    <property type="term" value="F:DNA-binding transcription factor activity, RNA polymerase II-specific"/>
    <property type="evidence" value="ECO:0007669"/>
    <property type="project" value="InterPro"/>
</dbReference>
<keyword evidence="5" id="KW-1185">Reference proteome</keyword>
<evidence type="ECO:0000313" key="4">
    <source>
        <dbReference type="EMBL" id="TEA17671.1"/>
    </source>
</evidence>
<evidence type="ECO:0000256" key="2">
    <source>
        <dbReference type="SAM" id="MobiDB-lite"/>
    </source>
</evidence>
<feature type="compositionally biased region" description="Basic and acidic residues" evidence="2">
    <location>
        <begin position="115"/>
        <end position="126"/>
    </location>
</feature>
<feature type="domain" description="Zn(2)-C6 fungal-type" evidence="3">
    <location>
        <begin position="160"/>
        <end position="192"/>
    </location>
</feature>
<dbReference type="GO" id="GO:0008270">
    <property type="term" value="F:zinc ion binding"/>
    <property type="evidence" value="ECO:0007669"/>
    <property type="project" value="InterPro"/>
</dbReference>
<sequence length="382" mass="42585">MEHAFNMPPGDMHQFEDDAKERADMETLGLWCAAQPQAQGTSPPFTWGTVLNPWDTVLNPWDTVLNPWGTVLPADSSPADSSPAESSLALSSPAQSLPAQSLPAQSLPAPSSPAEKAKEQKAEEHTAAFTKKVASGRVNKCTAKKSKDNSGARRSVGRNSCAQCRSSKIKCHKEEGSEGCQGCQKRGIVCVQDVVDGRQTRVHKAKYERLVSLYETTIYDMVYTARVLQRFWSIDNFDKVKRNLQIGLCDHDNLDLQLESITLGSGYKGLKPGPNSLLCFVDKFTSLGESLPAIRKACKDLLEHAVKRIEYLVEALYFMYGKRGGDMLDKLTIKFNSLDQAVTMDPEYGTHHEAFLQDDNGTNFLQALVKRFRQKYEEEMRR</sequence>
<evidence type="ECO:0000256" key="1">
    <source>
        <dbReference type="ARBA" id="ARBA00023242"/>
    </source>
</evidence>
<dbReference type="Proteomes" id="UP000295604">
    <property type="component" value="Unassembled WGS sequence"/>
</dbReference>
<dbReference type="Pfam" id="PF00172">
    <property type="entry name" value="Zn_clus"/>
    <property type="match status" value="1"/>
</dbReference>
<dbReference type="AlphaFoldDB" id="A0A4R8THM1"/>
<proteinExistence type="predicted"/>
<feature type="region of interest" description="Disordered" evidence="2">
    <location>
        <begin position="72"/>
        <end position="126"/>
    </location>
</feature>
<name>A0A4R8THM1_9PEZI</name>
<dbReference type="SMART" id="SM00066">
    <property type="entry name" value="GAL4"/>
    <property type="match status" value="1"/>
</dbReference>
<dbReference type="InterPro" id="IPR001138">
    <property type="entry name" value="Zn2Cys6_DnaBD"/>
</dbReference>
<dbReference type="EMBL" id="QAPF01000082">
    <property type="protein sequence ID" value="TEA17671.1"/>
    <property type="molecule type" value="Genomic_DNA"/>
</dbReference>
<dbReference type="CDD" id="cd00067">
    <property type="entry name" value="GAL4"/>
    <property type="match status" value="1"/>
</dbReference>
<evidence type="ECO:0000259" key="3">
    <source>
        <dbReference type="PROSITE" id="PS50048"/>
    </source>
</evidence>
<dbReference type="SUPFAM" id="SSF57701">
    <property type="entry name" value="Zn2/Cys6 DNA-binding domain"/>
    <property type="match status" value="1"/>
</dbReference>
<accession>A0A4R8THM1</accession>
<dbReference type="Gene3D" id="4.10.240.10">
    <property type="entry name" value="Zn(2)-C6 fungal-type DNA-binding domain"/>
    <property type="match status" value="1"/>
</dbReference>
<dbReference type="InterPro" id="IPR036864">
    <property type="entry name" value="Zn2-C6_fun-type_DNA-bd_sf"/>
</dbReference>
<gene>
    <name evidence="4" type="ORF">C8034_v011823</name>
</gene>
<organism evidence="4 5">
    <name type="scientific">Colletotrichum sidae</name>
    <dbReference type="NCBI Taxonomy" id="1347389"/>
    <lineage>
        <taxon>Eukaryota</taxon>
        <taxon>Fungi</taxon>
        <taxon>Dikarya</taxon>
        <taxon>Ascomycota</taxon>
        <taxon>Pezizomycotina</taxon>
        <taxon>Sordariomycetes</taxon>
        <taxon>Hypocreomycetidae</taxon>
        <taxon>Glomerellales</taxon>
        <taxon>Glomerellaceae</taxon>
        <taxon>Colletotrichum</taxon>
        <taxon>Colletotrichum orbiculare species complex</taxon>
    </lineage>
</organism>
<keyword evidence="1" id="KW-0539">Nucleus</keyword>
<reference evidence="4 5" key="1">
    <citation type="submission" date="2018-11" db="EMBL/GenBank/DDBJ databases">
        <title>Genome sequence and assembly of Colletotrichum sidae.</title>
        <authorList>
            <person name="Gan P."/>
            <person name="Shirasu K."/>
        </authorList>
    </citation>
    <scope>NUCLEOTIDE SEQUENCE [LARGE SCALE GENOMIC DNA]</scope>
    <source>
        <strain evidence="4 5">CBS 518.97</strain>
    </source>
</reference>